<comment type="caution">
    <text evidence="1">The sequence shown here is derived from an EMBL/GenBank/DDBJ whole genome shotgun (WGS) entry which is preliminary data.</text>
</comment>
<evidence type="ECO:0008006" key="3">
    <source>
        <dbReference type="Google" id="ProtNLM"/>
    </source>
</evidence>
<organism evidence="1 2">
    <name type="scientific">Timema podura</name>
    <name type="common">Walking stick</name>
    <dbReference type="NCBI Taxonomy" id="61482"/>
    <lineage>
        <taxon>Eukaryota</taxon>
        <taxon>Metazoa</taxon>
        <taxon>Ecdysozoa</taxon>
        <taxon>Arthropoda</taxon>
        <taxon>Hexapoda</taxon>
        <taxon>Insecta</taxon>
        <taxon>Pterygota</taxon>
        <taxon>Neoptera</taxon>
        <taxon>Polyneoptera</taxon>
        <taxon>Phasmatodea</taxon>
        <taxon>Timematodea</taxon>
        <taxon>Timematoidea</taxon>
        <taxon>Timematidae</taxon>
        <taxon>Timema</taxon>
    </lineage>
</organism>
<proteinExistence type="predicted"/>
<protein>
    <recommendedName>
        <fullName evidence="3">Ribosomal protein S10</fullName>
    </recommendedName>
</protein>
<dbReference type="Proteomes" id="UP001153148">
    <property type="component" value="Unassembled WGS sequence"/>
</dbReference>
<evidence type="ECO:0000313" key="1">
    <source>
        <dbReference type="EMBL" id="CAG2061111.1"/>
    </source>
</evidence>
<name>A0ABN7P008_TIMPD</name>
<gene>
    <name evidence="1" type="ORF">TPAB3V08_LOCUS8066</name>
</gene>
<reference evidence="1" key="1">
    <citation type="submission" date="2021-03" db="EMBL/GenBank/DDBJ databases">
        <authorList>
            <person name="Tran Van P."/>
        </authorList>
    </citation>
    <scope>NUCLEOTIDE SEQUENCE</scope>
</reference>
<accession>A0ABN7P008</accession>
<keyword evidence="2" id="KW-1185">Reference proteome</keyword>
<evidence type="ECO:0000313" key="2">
    <source>
        <dbReference type="Proteomes" id="UP001153148"/>
    </source>
</evidence>
<dbReference type="EMBL" id="CAJPIN010014609">
    <property type="protein sequence ID" value="CAG2061111.1"/>
    <property type="molecule type" value="Genomic_DNA"/>
</dbReference>
<sequence>MLRMRTVYVLARRPDWISVNRLYQRQKYSLNIEHTDIGVSDVLSVLRTKVYPSVEISRPTEVKRN</sequence>